<dbReference type="EnsemblPlants" id="AVESA.00010b.r2.1CG0082180.1">
    <property type="protein sequence ID" value="AVESA.00010b.r2.1CG0082180.1.CDS"/>
    <property type="gene ID" value="AVESA.00010b.r2.1CG0082180"/>
</dbReference>
<keyword evidence="2" id="KW-1185">Reference proteome</keyword>
<evidence type="ECO:0000313" key="2">
    <source>
        <dbReference type="Proteomes" id="UP001732700"/>
    </source>
</evidence>
<protein>
    <submittedName>
        <fullName evidence="1">Uncharacterized protein</fullName>
    </submittedName>
</protein>
<proteinExistence type="predicted"/>
<accession>A0ACD5TLU2</accession>
<sequence>MGKLCRVVAALLLIITVSFSLSTPCTSSSVARQGRANNHRRQEAPSAARLIQAVRVREALRQPNRYRSSKESTTTFPQWPPWPWATPTTPTTTSPTLEDAAGSPSPAPAPSPDVAKPLAAPRHAAHGITLPPEPATVVTHGAEAVGEASEEAAGHARARRRVYVIAGAGASVLAVVSAALIVLCYRSSKVVTVRPWATGLSGQLQKAFVTGVPALKRSELEAACEDFSNVIGSLTDYMMYKGTLSSGVEIAVVSTTKSSAKEWSKHCESRFRKKITSLSRVNHKNFVNLLGYCQEEQPFTRMMVFEYAPNGTLLEHLHVREDGHLDWPTRLRVAVGIAYCLEHMHQLSPPEILGTLDTSTVYLTDDFAAKIADVFFCSDEATSTKKEIMASLQSPAMSDKESVVYSYGMVLLEIMSGRFTASDGGLLEGWAASFLRRERQLRDVMDPGLSRNNAPLQAETVDRLDSVIRSCTHREARRRPTMTEVARQLREITAMPPDAATPKVSPLWWAELEIISTEAT</sequence>
<organism evidence="1 2">
    <name type="scientific">Avena sativa</name>
    <name type="common">Oat</name>
    <dbReference type="NCBI Taxonomy" id="4498"/>
    <lineage>
        <taxon>Eukaryota</taxon>
        <taxon>Viridiplantae</taxon>
        <taxon>Streptophyta</taxon>
        <taxon>Embryophyta</taxon>
        <taxon>Tracheophyta</taxon>
        <taxon>Spermatophyta</taxon>
        <taxon>Magnoliopsida</taxon>
        <taxon>Liliopsida</taxon>
        <taxon>Poales</taxon>
        <taxon>Poaceae</taxon>
        <taxon>BOP clade</taxon>
        <taxon>Pooideae</taxon>
        <taxon>Poodae</taxon>
        <taxon>Poeae</taxon>
        <taxon>Poeae Chloroplast Group 1 (Aveneae type)</taxon>
        <taxon>Aveninae</taxon>
        <taxon>Avena</taxon>
    </lineage>
</organism>
<evidence type="ECO:0000313" key="1">
    <source>
        <dbReference type="EnsemblPlants" id="AVESA.00010b.r2.1CG0082180.1.CDS"/>
    </source>
</evidence>
<dbReference type="Proteomes" id="UP001732700">
    <property type="component" value="Chromosome 1C"/>
</dbReference>
<name>A0ACD5TLU2_AVESA</name>
<reference evidence="1" key="2">
    <citation type="submission" date="2025-09" db="UniProtKB">
        <authorList>
            <consortium name="EnsemblPlants"/>
        </authorList>
    </citation>
    <scope>IDENTIFICATION</scope>
</reference>
<reference evidence="1" key="1">
    <citation type="submission" date="2021-05" db="EMBL/GenBank/DDBJ databases">
        <authorList>
            <person name="Scholz U."/>
            <person name="Mascher M."/>
            <person name="Fiebig A."/>
        </authorList>
    </citation>
    <scope>NUCLEOTIDE SEQUENCE [LARGE SCALE GENOMIC DNA]</scope>
</reference>